<evidence type="ECO:0000313" key="1">
    <source>
        <dbReference type="EMBL" id="ARD22636.1"/>
    </source>
</evidence>
<evidence type="ECO:0000313" key="2">
    <source>
        <dbReference type="Proteomes" id="UP000191820"/>
    </source>
</evidence>
<accession>A0ABN4YDW9</accession>
<keyword evidence="2" id="KW-1185">Reference proteome</keyword>
<dbReference type="RefSeq" id="WP_080915910.1">
    <property type="nucleotide sequence ID" value="NZ_CP020472.1"/>
</dbReference>
<sequence length="63" mass="6992">MIQVIINQQMMDQVVKSKANKRANNNQVLVRGDSSAALKANQQDIAAVIARSRVLFHNTMALK</sequence>
<name>A0ABN4YDW9_9GAMM</name>
<gene>
    <name evidence="1" type="ORF">SJ2017_2346</name>
</gene>
<dbReference type="Proteomes" id="UP000191820">
    <property type="component" value="Chromosome"/>
</dbReference>
<dbReference type="EMBL" id="CP020472">
    <property type="protein sequence ID" value="ARD22636.1"/>
    <property type="molecule type" value="Genomic_DNA"/>
</dbReference>
<reference evidence="1 2" key="1">
    <citation type="submission" date="2017-03" db="EMBL/GenBank/DDBJ databases">
        <title>Genome sequencing of Shewanella japonica KCTC 22435.</title>
        <authorList>
            <person name="Kim K.M."/>
        </authorList>
    </citation>
    <scope>NUCLEOTIDE SEQUENCE [LARGE SCALE GENOMIC DNA]</scope>
    <source>
        <strain evidence="1 2">KCTC 22435</strain>
    </source>
</reference>
<proteinExistence type="predicted"/>
<protein>
    <submittedName>
        <fullName evidence="1">Uncharacterized protein</fullName>
    </submittedName>
</protein>
<organism evidence="1 2">
    <name type="scientific">Shewanella japonica</name>
    <dbReference type="NCBI Taxonomy" id="93973"/>
    <lineage>
        <taxon>Bacteria</taxon>
        <taxon>Pseudomonadati</taxon>
        <taxon>Pseudomonadota</taxon>
        <taxon>Gammaproteobacteria</taxon>
        <taxon>Alteromonadales</taxon>
        <taxon>Shewanellaceae</taxon>
        <taxon>Shewanella</taxon>
    </lineage>
</organism>